<keyword evidence="2" id="KW-1185">Reference proteome</keyword>
<dbReference type="STRING" id="1835702.A0A1F5LSK2"/>
<dbReference type="GeneID" id="34573587"/>
<dbReference type="AlphaFoldDB" id="A0A1F5LSK2"/>
<dbReference type="GO" id="GO:0005739">
    <property type="term" value="C:mitochondrion"/>
    <property type="evidence" value="ECO:0007669"/>
    <property type="project" value="TreeGrafter"/>
</dbReference>
<dbReference type="GO" id="GO:0032259">
    <property type="term" value="P:methylation"/>
    <property type="evidence" value="ECO:0007669"/>
    <property type="project" value="InterPro"/>
</dbReference>
<evidence type="ECO:0000313" key="2">
    <source>
        <dbReference type="Proteomes" id="UP000177622"/>
    </source>
</evidence>
<dbReference type="Gene3D" id="1.10.8.10">
    <property type="entry name" value="DNA helicase RuvA subunit, C-terminal domain"/>
    <property type="match status" value="1"/>
</dbReference>
<comment type="caution">
    <text evidence="1">The sequence shown here is derived from an EMBL/GenBank/DDBJ whole genome shotgun (WGS) entry which is preliminary data.</text>
</comment>
<dbReference type="InterPro" id="IPR002052">
    <property type="entry name" value="DNA_methylase_N6_adenine_CS"/>
</dbReference>
<dbReference type="GO" id="GO:0003676">
    <property type="term" value="F:nucleic acid binding"/>
    <property type="evidence" value="ECO:0007669"/>
    <property type="project" value="InterPro"/>
</dbReference>
<dbReference type="Proteomes" id="UP000177622">
    <property type="component" value="Unassembled WGS sequence"/>
</dbReference>
<dbReference type="CDD" id="cd02440">
    <property type="entry name" value="AdoMet_MTases"/>
    <property type="match status" value="1"/>
</dbReference>
<dbReference type="GO" id="GO:0008168">
    <property type="term" value="F:methyltransferase activity"/>
    <property type="evidence" value="ECO:0007669"/>
    <property type="project" value="InterPro"/>
</dbReference>
<dbReference type="InterPro" id="IPR050320">
    <property type="entry name" value="N5-glutamine_MTase"/>
</dbReference>
<dbReference type="SUPFAM" id="SSF53335">
    <property type="entry name" value="S-adenosyl-L-methionine-dependent methyltransferases"/>
    <property type="match status" value="1"/>
</dbReference>
<gene>
    <name evidence="1" type="ORF">PENARI_c003G12333</name>
</gene>
<accession>A0A1F5LSK2</accession>
<sequence>MPRIPFSMILKAHQENHLLPLLLKECRTIDSARNELRWLREQAVRDSKSLSRSRSGWRTRLRSMCQLRSRGYPLQYILGDQPFGDLEILCKKGVLIPRPETESYTYQAAKLVRQMALDSSDKSRPPSNARPLRVIDLCTGTGCIPLLLHALLAPHFQKLSITGIDISPLALSLAQKNLEHNLQLGQLTSRASTDIHFHRGNVLGNGSDDSILSIDSILQPYYLESGSSLADQTGGCDLLISNPPYISQSEFGNGTTARSVRLFEPKMALVPPSLVTGDEHGRPEDIFYHRILALALKLRAKITVLECGDIVQAKRVVALSETLASMESGQFSAEVWPSCERDLLENGFHATDGSRGVIIRRLP</sequence>
<evidence type="ECO:0008006" key="3">
    <source>
        <dbReference type="Google" id="ProtNLM"/>
    </source>
</evidence>
<dbReference type="RefSeq" id="XP_022491536.1">
    <property type="nucleotide sequence ID" value="XM_022628853.1"/>
</dbReference>
<organism evidence="1 2">
    <name type="scientific">Penicillium arizonense</name>
    <dbReference type="NCBI Taxonomy" id="1835702"/>
    <lineage>
        <taxon>Eukaryota</taxon>
        <taxon>Fungi</taxon>
        <taxon>Dikarya</taxon>
        <taxon>Ascomycota</taxon>
        <taxon>Pezizomycotina</taxon>
        <taxon>Eurotiomycetes</taxon>
        <taxon>Eurotiomycetidae</taxon>
        <taxon>Eurotiales</taxon>
        <taxon>Aspergillaceae</taxon>
        <taxon>Penicillium</taxon>
    </lineage>
</organism>
<reference evidence="1 2" key="1">
    <citation type="journal article" date="2016" name="Sci. Rep.">
        <title>Penicillium arizonense, a new, genome sequenced fungal species, reveals a high chemical diversity in secreted metabolites.</title>
        <authorList>
            <person name="Grijseels S."/>
            <person name="Nielsen J.C."/>
            <person name="Randelovic M."/>
            <person name="Nielsen J."/>
            <person name="Nielsen K.F."/>
            <person name="Workman M."/>
            <person name="Frisvad J.C."/>
        </authorList>
    </citation>
    <scope>NUCLEOTIDE SEQUENCE [LARGE SCALE GENOMIC DNA]</scope>
    <source>
        <strain evidence="1 2">CBS 141311</strain>
    </source>
</reference>
<protein>
    <recommendedName>
        <fullName evidence="3">Methyltransferase domain-containing protein</fullName>
    </recommendedName>
</protein>
<proteinExistence type="predicted"/>
<dbReference type="EMBL" id="LXJU01000003">
    <property type="protein sequence ID" value="OGE56107.1"/>
    <property type="molecule type" value="Genomic_DNA"/>
</dbReference>
<dbReference type="Gene3D" id="3.40.50.150">
    <property type="entry name" value="Vaccinia Virus protein VP39"/>
    <property type="match status" value="1"/>
</dbReference>
<dbReference type="PROSITE" id="PS00092">
    <property type="entry name" value="N6_MTASE"/>
    <property type="match status" value="1"/>
</dbReference>
<dbReference type="InterPro" id="IPR029063">
    <property type="entry name" value="SAM-dependent_MTases_sf"/>
</dbReference>
<dbReference type="PANTHER" id="PTHR18895">
    <property type="entry name" value="HEMK METHYLTRANSFERASE"/>
    <property type="match status" value="1"/>
</dbReference>
<dbReference type="PANTHER" id="PTHR18895:SF74">
    <property type="entry name" value="MTRF1L RELEASE FACTOR GLUTAMINE METHYLTRANSFERASE"/>
    <property type="match status" value="1"/>
</dbReference>
<dbReference type="OrthoDB" id="269872at2759"/>
<evidence type="ECO:0000313" key="1">
    <source>
        <dbReference type="EMBL" id="OGE56107.1"/>
    </source>
</evidence>
<name>A0A1F5LSK2_PENAI</name>